<feature type="compositionally biased region" description="Low complexity" evidence="1">
    <location>
        <begin position="53"/>
        <end position="73"/>
    </location>
</feature>
<dbReference type="InParanoid" id="A0A6I9QUK2"/>
<organism evidence="2 3">
    <name type="scientific">Elaeis guineensis var. tenera</name>
    <name type="common">Oil palm</name>
    <dbReference type="NCBI Taxonomy" id="51953"/>
    <lineage>
        <taxon>Eukaryota</taxon>
        <taxon>Viridiplantae</taxon>
        <taxon>Streptophyta</taxon>
        <taxon>Embryophyta</taxon>
        <taxon>Tracheophyta</taxon>
        <taxon>Spermatophyta</taxon>
        <taxon>Magnoliopsida</taxon>
        <taxon>Liliopsida</taxon>
        <taxon>Arecaceae</taxon>
        <taxon>Arecoideae</taxon>
        <taxon>Cocoseae</taxon>
        <taxon>Elaeidinae</taxon>
        <taxon>Elaeis</taxon>
    </lineage>
</organism>
<dbReference type="KEGG" id="egu:105039860"/>
<evidence type="ECO:0000256" key="1">
    <source>
        <dbReference type="SAM" id="MobiDB-lite"/>
    </source>
</evidence>
<dbReference type="Pfam" id="PF03242">
    <property type="entry name" value="LEA_3a"/>
    <property type="match status" value="1"/>
</dbReference>
<dbReference type="InterPro" id="IPR004926">
    <property type="entry name" value="LEA_3a"/>
</dbReference>
<dbReference type="GO" id="GO:0005739">
    <property type="term" value="C:mitochondrion"/>
    <property type="evidence" value="ECO:0007669"/>
    <property type="project" value="TreeGrafter"/>
</dbReference>
<dbReference type="GO" id="GO:0006950">
    <property type="term" value="P:response to stress"/>
    <property type="evidence" value="ECO:0007669"/>
    <property type="project" value="TreeGrafter"/>
</dbReference>
<keyword evidence="2" id="KW-1185">Reference proteome</keyword>
<dbReference type="FunCoup" id="A0A6I9QUK2">
    <property type="interactions" value="1320"/>
</dbReference>
<gene>
    <name evidence="3" type="primary">LOC105039860</name>
</gene>
<name>A0A6I9QUK2_ELAGV</name>
<proteinExistence type="predicted"/>
<sequence>MACAPRSTAALARPLSDGIAVLISRRGYAGAVAVTGTAASRGRSAEEKAVRKGPVVGSGSSSGSSDSWVPDPVTGYYRPGNRRAEVDAAELRETLLSRTSRD</sequence>
<protein>
    <submittedName>
        <fullName evidence="3">Late embryogenesis abundant protein Lea5 isoform X1</fullName>
    </submittedName>
</protein>
<dbReference type="PANTHER" id="PTHR33509:SF5">
    <property type="entry name" value="PROTEIN SENESCENCE-ASSOCIATED GENE 21, MITOCHONDRIAL"/>
    <property type="match status" value="1"/>
</dbReference>
<dbReference type="Proteomes" id="UP000504607">
    <property type="component" value="Chromosome 2"/>
</dbReference>
<accession>A0A6I9QUK2</accession>
<evidence type="ECO:0000313" key="3">
    <source>
        <dbReference type="RefSeq" id="XP_010914474.1"/>
    </source>
</evidence>
<dbReference type="GeneID" id="105039860"/>
<dbReference type="RefSeq" id="XP_010914474.1">
    <property type="nucleotide sequence ID" value="XM_010916172.2"/>
</dbReference>
<dbReference type="PANTHER" id="PTHR33509">
    <property type="entry name" value="LATE EMBRYOGENIS ABUNDANT PROTEIN 2-RELATED"/>
    <property type="match status" value="1"/>
</dbReference>
<evidence type="ECO:0000313" key="2">
    <source>
        <dbReference type="Proteomes" id="UP000504607"/>
    </source>
</evidence>
<feature type="region of interest" description="Disordered" evidence="1">
    <location>
        <begin position="36"/>
        <end position="74"/>
    </location>
</feature>
<dbReference type="AlphaFoldDB" id="A0A6I9QUK2"/>
<reference evidence="3" key="1">
    <citation type="submission" date="2025-08" db="UniProtKB">
        <authorList>
            <consortium name="RefSeq"/>
        </authorList>
    </citation>
    <scope>IDENTIFICATION</scope>
</reference>